<name>A0A485M898_LYNPA</name>
<reference evidence="2 3" key="1">
    <citation type="submission" date="2019-01" db="EMBL/GenBank/DDBJ databases">
        <authorList>
            <person name="Alioto T."/>
            <person name="Alioto T."/>
        </authorList>
    </citation>
    <scope>NUCLEOTIDE SEQUENCE [LARGE SCALE GENOMIC DNA]</scope>
</reference>
<proteinExistence type="inferred from homology"/>
<protein>
    <submittedName>
        <fullName evidence="2">Uncharacterized protein</fullName>
    </submittedName>
</protein>
<dbReference type="AlphaFoldDB" id="A0A485M898"/>
<dbReference type="Proteomes" id="UP000386466">
    <property type="component" value="Unassembled WGS sequence"/>
</dbReference>
<dbReference type="InterPro" id="IPR051660">
    <property type="entry name" value="BPI_fold-BPI/LBP"/>
</dbReference>
<evidence type="ECO:0000313" key="2">
    <source>
        <dbReference type="EMBL" id="VFV17070.1"/>
    </source>
</evidence>
<sequence length="119" mass="13204">MLDVTMEAPLAMPQTRYGQVLLALQNCQSVFTGIHILLSSGTEVMLKRVLQNSLPNVVSLTKVDPIDQLETSTHSSYLGTFALTQVPTSSEPYYCLDFQDKHFPASFINWLIESSPIPS</sequence>
<gene>
    <name evidence="2" type="ORF">LYPA_23C013857</name>
</gene>
<dbReference type="EMBL" id="CAAGRJ010000001">
    <property type="protein sequence ID" value="VFV17070.1"/>
    <property type="molecule type" value="Genomic_DNA"/>
</dbReference>
<evidence type="ECO:0000256" key="1">
    <source>
        <dbReference type="ARBA" id="ARBA00007292"/>
    </source>
</evidence>
<keyword evidence="3" id="KW-1185">Reference proteome</keyword>
<comment type="similarity">
    <text evidence="1">Belongs to the BPI/LBP/Plunc superfamily. BPI/LBP family.</text>
</comment>
<dbReference type="PANTHER" id="PTHR46019:SF9">
    <property type="entry name" value="BPI FOLD CONTAINING FAMILY A, MEMBER 6"/>
    <property type="match status" value="1"/>
</dbReference>
<organism evidence="2 3">
    <name type="scientific">Lynx pardinus</name>
    <name type="common">Iberian lynx</name>
    <name type="synonym">Felis pardina</name>
    <dbReference type="NCBI Taxonomy" id="191816"/>
    <lineage>
        <taxon>Eukaryota</taxon>
        <taxon>Metazoa</taxon>
        <taxon>Chordata</taxon>
        <taxon>Craniata</taxon>
        <taxon>Vertebrata</taxon>
        <taxon>Euteleostomi</taxon>
        <taxon>Mammalia</taxon>
        <taxon>Eutheria</taxon>
        <taxon>Laurasiatheria</taxon>
        <taxon>Carnivora</taxon>
        <taxon>Feliformia</taxon>
        <taxon>Felidae</taxon>
        <taxon>Felinae</taxon>
        <taxon>Lynx</taxon>
    </lineage>
</organism>
<dbReference type="PANTHER" id="PTHR46019">
    <property type="entry name" value="BPI FOLD-CONTAINING FAMILY B MEMBER 4-RELATED"/>
    <property type="match status" value="1"/>
</dbReference>
<accession>A0A485M898</accession>
<evidence type="ECO:0000313" key="3">
    <source>
        <dbReference type="Proteomes" id="UP000386466"/>
    </source>
</evidence>